<gene>
    <name evidence="2" type="ORF">WN944_020715</name>
</gene>
<evidence type="ECO:0000256" key="1">
    <source>
        <dbReference type="SAM" id="MobiDB-lite"/>
    </source>
</evidence>
<dbReference type="Proteomes" id="UP001428341">
    <property type="component" value="Unassembled WGS sequence"/>
</dbReference>
<organism evidence="2 3">
    <name type="scientific">Citrus x changshan-huyou</name>
    <dbReference type="NCBI Taxonomy" id="2935761"/>
    <lineage>
        <taxon>Eukaryota</taxon>
        <taxon>Viridiplantae</taxon>
        <taxon>Streptophyta</taxon>
        <taxon>Embryophyta</taxon>
        <taxon>Tracheophyta</taxon>
        <taxon>Spermatophyta</taxon>
        <taxon>Magnoliopsida</taxon>
        <taxon>eudicotyledons</taxon>
        <taxon>Gunneridae</taxon>
        <taxon>Pentapetalae</taxon>
        <taxon>rosids</taxon>
        <taxon>malvids</taxon>
        <taxon>Sapindales</taxon>
        <taxon>Rutaceae</taxon>
        <taxon>Aurantioideae</taxon>
        <taxon>Citrus</taxon>
    </lineage>
</organism>
<evidence type="ECO:0000313" key="3">
    <source>
        <dbReference type="Proteomes" id="UP001428341"/>
    </source>
</evidence>
<reference evidence="2 3" key="1">
    <citation type="submission" date="2024-05" db="EMBL/GenBank/DDBJ databases">
        <title>Haplotype-resolved chromosome-level genome assembly of Huyou (Citrus changshanensis).</title>
        <authorList>
            <person name="Miao C."/>
            <person name="Chen W."/>
            <person name="Wu Y."/>
            <person name="Wang L."/>
            <person name="Zhao S."/>
            <person name="Grierson D."/>
            <person name="Xu C."/>
            <person name="Chen K."/>
        </authorList>
    </citation>
    <scope>NUCLEOTIDE SEQUENCE [LARGE SCALE GENOMIC DNA]</scope>
    <source>
        <strain evidence="2">01-14</strain>
        <tissue evidence="2">Leaf</tissue>
    </source>
</reference>
<dbReference type="AlphaFoldDB" id="A0AAP0M2D1"/>
<dbReference type="EMBL" id="JBCGBO010000007">
    <property type="protein sequence ID" value="KAK9189309.1"/>
    <property type="molecule type" value="Genomic_DNA"/>
</dbReference>
<feature type="region of interest" description="Disordered" evidence="1">
    <location>
        <begin position="1"/>
        <end position="35"/>
    </location>
</feature>
<keyword evidence="3" id="KW-1185">Reference proteome</keyword>
<comment type="caution">
    <text evidence="2">The sequence shown here is derived from an EMBL/GenBank/DDBJ whole genome shotgun (WGS) entry which is preliminary data.</text>
</comment>
<feature type="compositionally biased region" description="Basic residues" evidence="1">
    <location>
        <begin position="24"/>
        <end position="35"/>
    </location>
</feature>
<name>A0AAP0M2D1_9ROSI</name>
<evidence type="ECO:0000313" key="2">
    <source>
        <dbReference type="EMBL" id="KAK9189309.1"/>
    </source>
</evidence>
<protein>
    <submittedName>
        <fullName evidence="2">Uncharacterized protein</fullName>
    </submittedName>
</protein>
<proteinExistence type="predicted"/>
<sequence>MPKMEHLSSQLRTHPMPLLLQHNQKGKKLMRRVEL</sequence>
<accession>A0AAP0M2D1</accession>